<dbReference type="EMBL" id="OVEO01000014">
    <property type="protein sequence ID" value="SPR00480.1"/>
    <property type="molecule type" value="Genomic_DNA"/>
</dbReference>
<dbReference type="InterPro" id="IPR046834">
    <property type="entry name" value="ABC_ATPase_C"/>
</dbReference>
<protein>
    <recommendedName>
        <fullName evidence="7">ABC transporter domain-containing protein</fullName>
    </recommendedName>
</protein>
<evidence type="ECO:0000259" key="3">
    <source>
        <dbReference type="Pfam" id="PF20446"/>
    </source>
</evidence>
<dbReference type="InterPro" id="IPR019195">
    <property type="entry name" value="ABC_ATPase_put"/>
</dbReference>
<dbReference type="Pfam" id="PF09818">
    <property type="entry name" value="ABC_ATPase"/>
    <property type="match status" value="1"/>
</dbReference>
<dbReference type="PANTHER" id="PTHR38149">
    <property type="entry name" value="ATPASE"/>
    <property type="match status" value="1"/>
</dbReference>
<dbReference type="Pfam" id="PF21117">
    <property type="entry name" value="MRB1590_C"/>
    <property type="match status" value="1"/>
</dbReference>
<feature type="domain" description="ATPase of the ABC class C-terminal" evidence="2">
    <location>
        <begin position="651"/>
        <end position="919"/>
    </location>
</feature>
<dbReference type="PANTHER" id="PTHR38149:SF1">
    <property type="entry name" value="ATPASE"/>
    <property type="match status" value="1"/>
</dbReference>
<feature type="domain" description="ATPase of the ABC class N-terminal" evidence="3">
    <location>
        <begin position="489"/>
        <end position="645"/>
    </location>
</feature>
<proteinExistence type="predicted"/>
<sequence length="1048" mass="116034">MAPRRDELTVRSLSTLDTVVEQSYNVSTPLQFNAWMWKGILLTVGSDDVIRAVTSSDDPLTRSGEFIRDIMRIRADYLRDKRRPMELRLRLDAVVAECMDLLPHELKMPGVCRGSVRSWMADFISAKVISGPRLFVLYRIHREWIRIMEHDRLADGMDCHVSGVVDRDGMLDLPSPMRRSAPANVNRHRRLVWAAVLFGIGADGDRAAREDGHPFPVVKNWTLQQLARRGLRSTLPWLTEGGCTISGEKGFLTWVKGKAVQNAPALTTSGALIRYLVEHRKVRRNNPEHRSEIEQVIEDAQKAIPAELEMPDSCKEALSSWMRDFLTDTDPSADKHLYKLYCNHKSWMHILVYDNSQSAKGNVNPSASRSASPAAGGREPTSSMSKSRGAPSRDNRAALPLGTLVQRTTSPGAIPTKLTTKGGISTAPAGESTKSPPNDSNLASGRSGGYDWRKHVKKGDGAAREGPPDYSRSPSPDVERPDSVQSLGDLRQLCNRMDGSSYGQYKRLRDSSYALGKFTLTFDHIQPDGYAPPSRCHIRIPLKDTGLPETWWSSPLRRIALSDYLTRRFHEMSHRRDDKPFISVSKPTQQVLQRNATLFNTTSGANFLELRPTIALPSRGRTILGNLCGKILTEDLVEYLRKSLLVESLDEKAVLRHIQCVEDSECLRDQLSEAGLVAFIGDGSILPRRSGVSDLPMPAQSAVRFRSPDSMAVTLKTRHSGAIRGMGVPVGVNLIVGGGYHGKSTLLEAIEMGVYNHVPGDGREHVVSISSSVKIRAEDGRSITHVDISPFISNLPQGRPTTSFTSEDASGSTSQAAAIIESLELGAQCLLIDEDTSATNFMIRDMRMQLVVSKDKEPITPFIARARSMLHQMNCSCILVVGGCADYFAIADRVIQLDNYVASDVTDKARQVVADHASTFDPAWQSRDGMELATSPHRDLSAGYRGKNKVMALTSVLVDGEQVDLSCLEQLVDRGQTQLIVDAVVYLQSQRMLDGRRPLREVLEALKVLLDKEPYGLDAVSDRRHGAYSRARLFEIGACINRLRKSRS</sequence>
<dbReference type="Pfam" id="PF20446">
    <property type="entry name" value="ABC_N"/>
    <property type="match status" value="1"/>
</dbReference>
<feature type="region of interest" description="Disordered" evidence="1">
    <location>
        <begin position="358"/>
        <end position="485"/>
    </location>
</feature>
<accession>A0A3P3YL31</accession>
<dbReference type="InterPro" id="IPR046833">
    <property type="entry name" value="ABC_N"/>
</dbReference>
<dbReference type="Proteomes" id="UP000290189">
    <property type="component" value="Unassembled WGS sequence"/>
</dbReference>
<evidence type="ECO:0008006" key="7">
    <source>
        <dbReference type="Google" id="ProtNLM"/>
    </source>
</evidence>
<feature type="domain" description="MRB1590-like C-terminal" evidence="4">
    <location>
        <begin position="949"/>
        <end position="1046"/>
    </location>
</feature>
<reference evidence="5 6" key="1">
    <citation type="submission" date="2018-03" db="EMBL/GenBank/DDBJ databases">
        <authorList>
            <person name="Fogelqvist J."/>
        </authorList>
    </citation>
    <scope>NUCLEOTIDE SEQUENCE [LARGE SCALE GENOMIC DNA]</scope>
</reference>
<gene>
    <name evidence="5" type="ORF">PLBR_LOCUS7695</name>
</gene>
<feature type="compositionally biased region" description="Basic and acidic residues" evidence="1">
    <location>
        <begin position="458"/>
        <end position="467"/>
    </location>
</feature>
<evidence type="ECO:0000313" key="6">
    <source>
        <dbReference type="Proteomes" id="UP000290189"/>
    </source>
</evidence>
<dbReference type="AlphaFoldDB" id="A0A3P3YL31"/>
<evidence type="ECO:0000256" key="1">
    <source>
        <dbReference type="SAM" id="MobiDB-lite"/>
    </source>
</evidence>
<evidence type="ECO:0000313" key="5">
    <source>
        <dbReference type="EMBL" id="SPR00480.1"/>
    </source>
</evidence>
<geneLocation type="mitochondrion" evidence="5"/>
<feature type="compositionally biased region" description="Low complexity" evidence="1">
    <location>
        <begin position="365"/>
        <end position="378"/>
    </location>
</feature>
<dbReference type="InterPro" id="IPR049069">
    <property type="entry name" value="MRB1590-like_C"/>
</dbReference>
<evidence type="ECO:0000259" key="4">
    <source>
        <dbReference type="Pfam" id="PF21117"/>
    </source>
</evidence>
<name>A0A3P3YL31_PLABS</name>
<feature type="compositionally biased region" description="Polar residues" evidence="1">
    <location>
        <begin position="432"/>
        <end position="444"/>
    </location>
</feature>
<organism evidence="5 6">
    <name type="scientific">Plasmodiophora brassicae</name>
    <name type="common">Clubroot disease agent</name>
    <dbReference type="NCBI Taxonomy" id="37360"/>
    <lineage>
        <taxon>Eukaryota</taxon>
        <taxon>Sar</taxon>
        <taxon>Rhizaria</taxon>
        <taxon>Endomyxa</taxon>
        <taxon>Phytomyxea</taxon>
        <taxon>Plasmodiophorida</taxon>
        <taxon>Plasmodiophoridae</taxon>
        <taxon>Plasmodiophora</taxon>
    </lineage>
</organism>
<evidence type="ECO:0000259" key="2">
    <source>
        <dbReference type="Pfam" id="PF09818"/>
    </source>
</evidence>
<keyword evidence="5" id="KW-0496">Mitochondrion</keyword>
<feature type="compositionally biased region" description="Polar residues" evidence="1">
    <location>
        <begin position="405"/>
        <end position="423"/>
    </location>
</feature>